<feature type="chain" id="PRO_5018174910" evidence="1">
    <location>
        <begin position="20"/>
        <end position="137"/>
    </location>
</feature>
<dbReference type="AlphaFoldDB" id="A0A3Q0IT72"/>
<sequence length="137" mass="15499">MFLPSVLVVFSSLLCAVWSARVPYFDVPCAPDRTEAKIPSTSSGSNYQPVGCGADTSDMLTVAVHTYLDDRQLKMNRVSCCLRGATLRHRMSLPYQSVYSQLIDFFDVIDYPVTGYEPLPIVVEYHQHFFDCALDYR</sequence>
<dbReference type="PaxDb" id="121845-A0A3Q0IT72"/>
<dbReference type="Proteomes" id="UP000079169">
    <property type="component" value="Unplaced"/>
</dbReference>
<organism evidence="2 3">
    <name type="scientific">Diaphorina citri</name>
    <name type="common">Asian citrus psyllid</name>
    <dbReference type="NCBI Taxonomy" id="121845"/>
    <lineage>
        <taxon>Eukaryota</taxon>
        <taxon>Metazoa</taxon>
        <taxon>Ecdysozoa</taxon>
        <taxon>Arthropoda</taxon>
        <taxon>Hexapoda</taxon>
        <taxon>Insecta</taxon>
        <taxon>Pterygota</taxon>
        <taxon>Neoptera</taxon>
        <taxon>Paraneoptera</taxon>
        <taxon>Hemiptera</taxon>
        <taxon>Sternorrhyncha</taxon>
        <taxon>Psylloidea</taxon>
        <taxon>Psyllidae</taxon>
        <taxon>Diaphorininae</taxon>
        <taxon>Diaphorina</taxon>
    </lineage>
</organism>
<name>A0A3Q0IT72_DIACI</name>
<gene>
    <name evidence="3" type="primary">LOC103509283</name>
</gene>
<evidence type="ECO:0000256" key="1">
    <source>
        <dbReference type="SAM" id="SignalP"/>
    </source>
</evidence>
<dbReference type="STRING" id="121845.A0A3Q0IT72"/>
<reference evidence="3" key="1">
    <citation type="submission" date="2025-08" db="UniProtKB">
        <authorList>
            <consortium name="RefSeq"/>
        </authorList>
    </citation>
    <scope>IDENTIFICATION</scope>
</reference>
<keyword evidence="2" id="KW-1185">Reference proteome</keyword>
<evidence type="ECO:0000313" key="2">
    <source>
        <dbReference type="Proteomes" id="UP000079169"/>
    </source>
</evidence>
<protein>
    <submittedName>
        <fullName evidence="3">Autophagy-related protein 2 homolog A-like</fullName>
    </submittedName>
</protein>
<dbReference type="GeneID" id="103509283"/>
<evidence type="ECO:0000313" key="3">
    <source>
        <dbReference type="RefSeq" id="XP_026679467.1"/>
    </source>
</evidence>
<feature type="signal peptide" evidence="1">
    <location>
        <begin position="1"/>
        <end position="19"/>
    </location>
</feature>
<keyword evidence="1" id="KW-0732">Signal</keyword>
<dbReference type="KEGG" id="dci:103509283"/>
<proteinExistence type="predicted"/>
<accession>A0A3Q0IT72</accession>
<dbReference type="RefSeq" id="XP_026679467.1">
    <property type="nucleotide sequence ID" value="XM_026823666.1"/>
</dbReference>